<dbReference type="EMBL" id="CP162551">
    <property type="protein sequence ID" value="XDI35735.1"/>
    <property type="molecule type" value="Genomic_DNA"/>
</dbReference>
<name>A0AB39BQN2_9BACI</name>
<sequence length="80" mass="9635">MEKEIQEQIDFLKQQLEQGKQRARLLEEIEEKLIEMRVIAEEILQSELSSFEKEAMNERFQLLQVEVVELQKHLTPQMVH</sequence>
<dbReference type="AlphaFoldDB" id="A0AB39BQN2"/>
<accession>A0AB39BQN2</accession>
<feature type="coiled-coil region" evidence="1">
    <location>
        <begin position="2"/>
        <end position="73"/>
    </location>
</feature>
<dbReference type="RefSeq" id="WP_368503278.1">
    <property type="nucleotide sequence ID" value="NZ_CP162551.1"/>
</dbReference>
<gene>
    <name evidence="2" type="ORF">AB3N04_13580</name>
</gene>
<protein>
    <submittedName>
        <fullName evidence="2">Uncharacterized protein</fullName>
    </submittedName>
</protein>
<evidence type="ECO:0000256" key="1">
    <source>
        <dbReference type="SAM" id="Coils"/>
    </source>
</evidence>
<organism evidence="2">
    <name type="scientific">Alkalihalophilus sp. As8PL</name>
    <dbReference type="NCBI Taxonomy" id="3237103"/>
    <lineage>
        <taxon>Bacteria</taxon>
        <taxon>Bacillati</taxon>
        <taxon>Bacillota</taxon>
        <taxon>Bacilli</taxon>
        <taxon>Bacillales</taxon>
        <taxon>Bacillaceae</taxon>
        <taxon>Alkalihalophilus</taxon>
    </lineage>
</organism>
<keyword evidence="1" id="KW-0175">Coiled coil</keyword>
<reference evidence="2" key="1">
    <citation type="submission" date="2024-07" db="EMBL/GenBank/DDBJ databases">
        <title>Identification and characteristics of an arsenic-resistant bacterial isolate, which belongs to a novel species.</title>
        <authorList>
            <person name="Juszczyk A."/>
            <person name="Kowalczyk A."/>
            <person name="Was K."/>
            <person name="Kosowicz W."/>
            <person name="Budzyn A."/>
            <person name="Latowski D."/>
        </authorList>
    </citation>
    <scope>NUCLEOTIDE SEQUENCE</scope>
    <source>
        <strain evidence="2">As8PL</strain>
    </source>
</reference>
<proteinExistence type="predicted"/>
<evidence type="ECO:0000313" key="2">
    <source>
        <dbReference type="EMBL" id="XDI35735.1"/>
    </source>
</evidence>